<accession>A0A5B0G6N9</accession>
<evidence type="ECO:0000313" key="1">
    <source>
        <dbReference type="EMBL" id="KAA0999047.1"/>
    </source>
</evidence>
<dbReference type="RefSeq" id="WP_149675663.1">
    <property type="nucleotide sequence ID" value="NZ_VTUZ01000051.1"/>
</dbReference>
<organism evidence="1 2">
    <name type="scientific">Paraburkholderia panacisoli</name>
    <dbReference type="NCBI Taxonomy" id="2603818"/>
    <lineage>
        <taxon>Bacteria</taxon>
        <taxon>Pseudomonadati</taxon>
        <taxon>Pseudomonadota</taxon>
        <taxon>Betaproteobacteria</taxon>
        <taxon>Burkholderiales</taxon>
        <taxon>Burkholderiaceae</taxon>
        <taxon>Paraburkholderia</taxon>
    </lineage>
</organism>
<dbReference type="AlphaFoldDB" id="A0A5B0G6N9"/>
<sequence length="87" mass="9413">MSKRFQSFEGFKIEVTTEQLAGGVVKGQWKVIPDTDVAKSQLAPANRFSMEADEFPGLSGSEVGERCFDAAKKFIRGVIERASAGGN</sequence>
<name>A0A5B0G6N9_9BURK</name>
<comment type="caution">
    <text evidence="1">The sequence shown here is derived from an EMBL/GenBank/DDBJ whole genome shotgun (WGS) entry which is preliminary data.</text>
</comment>
<evidence type="ECO:0000313" key="2">
    <source>
        <dbReference type="Proteomes" id="UP000325273"/>
    </source>
</evidence>
<gene>
    <name evidence="1" type="ORF">FVF58_42825</name>
</gene>
<proteinExistence type="predicted"/>
<dbReference type="EMBL" id="VTUZ01000051">
    <property type="protein sequence ID" value="KAA0999047.1"/>
    <property type="molecule type" value="Genomic_DNA"/>
</dbReference>
<reference evidence="1 2" key="1">
    <citation type="submission" date="2019-08" db="EMBL/GenBank/DDBJ databases">
        <title>Paraburkholderia sp. DCY113.</title>
        <authorList>
            <person name="Kang J."/>
        </authorList>
    </citation>
    <scope>NUCLEOTIDE SEQUENCE [LARGE SCALE GENOMIC DNA]</scope>
    <source>
        <strain evidence="1 2">DCY113</strain>
    </source>
</reference>
<keyword evidence="2" id="KW-1185">Reference proteome</keyword>
<dbReference type="Proteomes" id="UP000325273">
    <property type="component" value="Unassembled WGS sequence"/>
</dbReference>
<protein>
    <submittedName>
        <fullName evidence="1">Uncharacterized protein</fullName>
    </submittedName>
</protein>